<evidence type="ECO:0000313" key="2">
    <source>
        <dbReference type="EMBL" id="PSS11026.1"/>
    </source>
</evidence>
<gene>
    <name evidence="2" type="ORF">PHLCEN_2v3322</name>
</gene>
<comment type="caution">
    <text evidence="2">The sequence shown here is derived from an EMBL/GenBank/DDBJ whole genome shotgun (WGS) entry which is preliminary data.</text>
</comment>
<protein>
    <submittedName>
        <fullName evidence="2">Uncharacterized protein</fullName>
    </submittedName>
</protein>
<proteinExistence type="predicted"/>
<dbReference type="Proteomes" id="UP000186601">
    <property type="component" value="Unassembled WGS sequence"/>
</dbReference>
<keyword evidence="3" id="KW-1185">Reference proteome</keyword>
<name>A0A2R6QM78_9APHY</name>
<organism evidence="2 3">
    <name type="scientific">Hermanssonia centrifuga</name>
    <dbReference type="NCBI Taxonomy" id="98765"/>
    <lineage>
        <taxon>Eukaryota</taxon>
        <taxon>Fungi</taxon>
        <taxon>Dikarya</taxon>
        <taxon>Basidiomycota</taxon>
        <taxon>Agaricomycotina</taxon>
        <taxon>Agaricomycetes</taxon>
        <taxon>Polyporales</taxon>
        <taxon>Meruliaceae</taxon>
        <taxon>Hermanssonia</taxon>
    </lineage>
</organism>
<evidence type="ECO:0000256" key="1">
    <source>
        <dbReference type="SAM" id="MobiDB-lite"/>
    </source>
</evidence>
<dbReference type="STRING" id="98765.A0A2R6QM78"/>
<dbReference type="OrthoDB" id="39175at2759"/>
<feature type="region of interest" description="Disordered" evidence="1">
    <location>
        <begin position="60"/>
        <end position="107"/>
    </location>
</feature>
<accession>A0A2R6QM78</accession>
<reference evidence="2 3" key="1">
    <citation type="submission" date="2018-02" db="EMBL/GenBank/DDBJ databases">
        <title>Genome sequence of the basidiomycete white-rot fungus Phlebia centrifuga.</title>
        <authorList>
            <person name="Granchi Z."/>
            <person name="Peng M."/>
            <person name="de Vries R.P."/>
            <person name="Hilden K."/>
            <person name="Makela M.R."/>
            <person name="Grigoriev I."/>
            <person name="Riley R."/>
        </authorList>
    </citation>
    <scope>NUCLEOTIDE SEQUENCE [LARGE SCALE GENOMIC DNA]</scope>
    <source>
        <strain evidence="2 3">FBCC195</strain>
    </source>
</reference>
<feature type="region of interest" description="Disordered" evidence="1">
    <location>
        <begin position="124"/>
        <end position="167"/>
    </location>
</feature>
<dbReference type="AlphaFoldDB" id="A0A2R6QM78"/>
<feature type="compositionally biased region" description="Acidic residues" evidence="1">
    <location>
        <begin position="76"/>
        <end position="98"/>
    </location>
</feature>
<evidence type="ECO:0000313" key="3">
    <source>
        <dbReference type="Proteomes" id="UP000186601"/>
    </source>
</evidence>
<sequence length="167" mass="18376">MREILRKQIREKDTMIDTLLAQLNPTATTATPLSLNTSRLALTQEQRNSYRDVLNYLEKSQGCGRAESRPKIDVSSLEDESDYEEEEEEGEALDDDEGFPGSLFQVHPLPTRCAPAGLLAKAALETRSRSRMSSPTDSAERSTDADSPEEGGIGNLAYFEPGMHAVA</sequence>
<dbReference type="EMBL" id="MLYV02000321">
    <property type="protein sequence ID" value="PSS11026.1"/>
    <property type="molecule type" value="Genomic_DNA"/>
</dbReference>